<dbReference type="AlphaFoldDB" id="A0A6A1VCE0"/>
<evidence type="ECO:0000313" key="1">
    <source>
        <dbReference type="EMBL" id="KAB1210414.1"/>
    </source>
</evidence>
<accession>A0A6A1VCE0</accession>
<dbReference type="OrthoDB" id="185373at2759"/>
<reference evidence="1 2" key="1">
    <citation type="journal article" date="2019" name="Plant Biotechnol. J.">
        <title>The red bayberry genome and genetic basis of sex determination.</title>
        <authorList>
            <person name="Jia H.M."/>
            <person name="Jia H.J."/>
            <person name="Cai Q.L."/>
            <person name="Wang Y."/>
            <person name="Zhao H.B."/>
            <person name="Yang W.F."/>
            <person name="Wang G.Y."/>
            <person name="Li Y.H."/>
            <person name="Zhan D.L."/>
            <person name="Shen Y.T."/>
            <person name="Niu Q.F."/>
            <person name="Chang L."/>
            <person name="Qiu J."/>
            <person name="Zhao L."/>
            <person name="Xie H.B."/>
            <person name="Fu W.Y."/>
            <person name="Jin J."/>
            <person name="Li X.W."/>
            <person name="Jiao Y."/>
            <person name="Zhou C.C."/>
            <person name="Tu T."/>
            <person name="Chai C.Y."/>
            <person name="Gao J.L."/>
            <person name="Fan L.J."/>
            <person name="van de Weg E."/>
            <person name="Wang J.Y."/>
            <person name="Gao Z.S."/>
        </authorList>
    </citation>
    <scope>NUCLEOTIDE SEQUENCE [LARGE SCALE GENOMIC DNA]</scope>
    <source>
        <tissue evidence="1">Leaves</tissue>
    </source>
</reference>
<comment type="caution">
    <text evidence="1">The sequence shown here is derived from an EMBL/GenBank/DDBJ whole genome shotgun (WGS) entry which is preliminary data.</text>
</comment>
<organism evidence="1 2">
    <name type="scientific">Morella rubra</name>
    <name type="common">Chinese bayberry</name>
    <dbReference type="NCBI Taxonomy" id="262757"/>
    <lineage>
        <taxon>Eukaryota</taxon>
        <taxon>Viridiplantae</taxon>
        <taxon>Streptophyta</taxon>
        <taxon>Embryophyta</taxon>
        <taxon>Tracheophyta</taxon>
        <taxon>Spermatophyta</taxon>
        <taxon>Magnoliopsida</taxon>
        <taxon>eudicotyledons</taxon>
        <taxon>Gunneridae</taxon>
        <taxon>Pentapetalae</taxon>
        <taxon>rosids</taxon>
        <taxon>fabids</taxon>
        <taxon>Fagales</taxon>
        <taxon>Myricaceae</taxon>
        <taxon>Morella</taxon>
    </lineage>
</organism>
<proteinExistence type="predicted"/>
<name>A0A6A1VCE0_9ROSI</name>
<gene>
    <name evidence="1" type="ORF">CJ030_MR6G007165</name>
</gene>
<sequence>MFHPEIIDAPMLQNLVFPSLQASSALPSSFTCHSSQNYSLTRPWSLQKKAMTQVSCLSTRREKKTGYKGEKSEAEELVYLLTRNMNGKEPLLKTLNKYVRIARYMDPRSTYQLKPTSLIRP</sequence>
<dbReference type="EMBL" id="RXIC02000024">
    <property type="protein sequence ID" value="KAB1210414.1"/>
    <property type="molecule type" value="Genomic_DNA"/>
</dbReference>
<evidence type="ECO:0000313" key="2">
    <source>
        <dbReference type="Proteomes" id="UP000516437"/>
    </source>
</evidence>
<protein>
    <submittedName>
        <fullName evidence="1">Uncharacterized protein</fullName>
    </submittedName>
</protein>
<dbReference type="Proteomes" id="UP000516437">
    <property type="component" value="Chromosome 6"/>
</dbReference>
<keyword evidence="2" id="KW-1185">Reference proteome</keyword>